<name>A0A8S1FBU0_9PELO</name>
<evidence type="ECO:0000313" key="2">
    <source>
        <dbReference type="Proteomes" id="UP000494206"/>
    </source>
</evidence>
<sequence>MVNRIKPQGLLFRRERQPFTTRVINCLRRIWDRLSSCRFRRSVPTRTRVETIESLSLGIQERRTMPILLGARGMMEQQRRTKHVVINASASVIQLNLEQTFGDIRSPPEVQRQHDEAFPDDYLTDMADMRNRKRAMIPTGPHVEDPPVITLVTGYQGATEDAKILAAAVATKTRYHRDKYERRYALTPVE</sequence>
<gene>
    <name evidence="1" type="ORF">CBOVIS_LOCUS11701</name>
</gene>
<proteinExistence type="predicted"/>
<accession>A0A8S1FBU0</accession>
<keyword evidence="2" id="KW-1185">Reference proteome</keyword>
<protein>
    <submittedName>
        <fullName evidence="1">Uncharacterized protein</fullName>
    </submittedName>
</protein>
<dbReference type="EMBL" id="CADEPM010000010">
    <property type="protein sequence ID" value="CAB3410139.1"/>
    <property type="molecule type" value="Genomic_DNA"/>
</dbReference>
<organism evidence="1 2">
    <name type="scientific">Caenorhabditis bovis</name>
    <dbReference type="NCBI Taxonomy" id="2654633"/>
    <lineage>
        <taxon>Eukaryota</taxon>
        <taxon>Metazoa</taxon>
        <taxon>Ecdysozoa</taxon>
        <taxon>Nematoda</taxon>
        <taxon>Chromadorea</taxon>
        <taxon>Rhabditida</taxon>
        <taxon>Rhabditina</taxon>
        <taxon>Rhabditomorpha</taxon>
        <taxon>Rhabditoidea</taxon>
        <taxon>Rhabditidae</taxon>
        <taxon>Peloderinae</taxon>
        <taxon>Caenorhabditis</taxon>
    </lineage>
</organism>
<dbReference type="Proteomes" id="UP000494206">
    <property type="component" value="Unassembled WGS sequence"/>
</dbReference>
<reference evidence="1 2" key="1">
    <citation type="submission" date="2020-04" db="EMBL/GenBank/DDBJ databases">
        <authorList>
            <person name="Laetsch R D."/>
            <person name="Stevens L."/>
            <person name="Kumar S."/>
            <person name="Blaxter L. M."/>
        </authorList>
    </citation>
    <scope>NUCLEOTIDE SEQUENCE [LARGE SCALE GENOMIC DNA]</scope>
</reference>
<dbReference type="AlphaFoldDB" id="A0A8S1FBU0"/>
<comment type="caution">
    <text evidence="1">The sequence shown here is derived from an EMBL/GenBank/DDBJ whole genome shotgun (WGS) entry which is preliminary data.</text>
</comment>
<evidence type="ECO:0000313" key="1">
    <source>
        <dbReference type="EMBL" id="CAB3410139.1"/>
    </source>
</evidence>